<protein>
    <submittedName>
        <fullName evidence="1">Uncharacterized protein</fullName>
    </submittedName>
</protein>
<dbReference type="Proteomes" id="UP000615446">
    <property type="component" value="Unassembled WGS sequence"/>
</dbReference>
<dbReference type="OrthoDB" id="2371246at2759"/>
<evidence type="ECO:0000313" key="1">
    <source>
        <dbReference type="EMBL" id="GBB85055.1"/>
    </source>
</evidence>
<dbReference type="EMBL" id="BLAL01000068">
    <property type="protein sequence ID" value="GES83337.1"/>
    <property type="molecule type" value="Genomic_DNA"/>
</dbReference>
<dbReference type="EMBL" id="BEXD01000183">
    <property type="protein sequence ID" value="GBB85055.1"/>
    <property type="molecule type" value="Genomic_DNA"/>
</dbReference>
<reference evidence="2" key="2">
    <citation type="submission" date="2019-10" db="EMBL/GenBank/DDBJ databases">
        <title>Conservation and host-specific expression of non-tandemly repeated heterogenous ribosome RNA gene in arbuscular mycorrhizal fungi.</title>
        <authorList>
            <person name="Maeda T."/>
            <person name="Kobayashi Y."/>
            <person name="Nakagawa T."/>
            <person name="Ezawa T."/>
            <person name="Yamaguchi K."/>
            <person name="Bino T."/>
            <person name="Nishimoto Y."/>
            <person name="Shigenobu S."/>
            <person name="Kawaguchi M."/>
        </authorList>
    </citation>
    <scope>NUCLEOTIDE SEQUENCE</scope>
    <source>
        <strain evidence="2">HR1</strain>
    </source>
</reference>
<gene>
    <name evidence="2" type="ORF">RCL2_001049600</name>
    <name evidence="1" type="ORF">RclHR1_11620010</name>
</gene>
<comment type="caution">
    <text evidence="1">The sequence shown here is derived from an EMBL/GenBank/DDBJ whole genome shotgun (WGS) entry which is preliminary data.</text>
</comment>
<sequence>MYRKHYSSCDMVYSLPSNYIYCDVYDFLVFIPKKYSTLDNSYRDSHLKSCINGDTISKEYARRNDILESIDTIEFKIWQYKQYILQEKAKINHLCLELFFQSTSHSEKNKLVSVSYDHDSNFTASYENYA</sequence>
<evidence type="ECO:0000313" key="2">
    <source>
        <dbReference type="EMBL" id="GES83337.1"/>
    </source>
</evidence>
<name>A0A2Z6Q663_9GLOM</name>
<dbReference type="Proteomes" id="UP000247702">
    <property type="component" value="Unassembled WGS sequence"/>
</dbReference>
<keyword evidence="3" id="KW-1185">Reference proteome</keyword>
<proteinExistence type="predicted"/>
<accession>A0A2Z6Q663</accession>
<dbReference type="AlphaFoldDB" id="A0A2Z6Q663"/>
<evidence type="ECO:0000313" key="3">
    <source>
        <dbReference type="Proteomes" id="UP000247702"/>
    </source>
</evidence>
<reference evidence="1 3" key="1">
    <citation type="submission" date="2017-11" db="EMBL/GenBank/DDBJ databases">
        <title>The genome of Rhizophagus clarus HR1 reveals common genetic basis of auxotrophy among arbuscular mycorrhizal fungi.</title>
        <authorList>
            <person name="Kobayashi Y."/>
        </authorList>
    </citation>
    <scope>NUCLEOTIDE SEQUENCE [LARGE SCALE GENOMIC DNA]</scope>
    <source>
        <strain evidence="1 3">HR1</strain>
    </source>
</reference>
<organism evidence="1 3">
    <name type="scientific">Rhizophagus clarus</name>
    <dbReference type="NCBI Taxonomy" id="94130"/>
    <lineage>
        <taxon>Eukaryota</taxon>
        <taxon>Fungi</taxon>
        <taxon>Fungi incertae sedis</taxon>
        <taxon>Mucoromycota</taxon>
        <taxon>Glomeromycotina</taxon>
        <taxon>Glomeromycetes</taxon>
        <taxon>Glomerales</taxon>
        <taxon>Glomeraceae</taxon>
        <taxon>Rhizophagus</taxon>
    </lineage>
</organism>